<proteinExistence type="predicted"/>
<dbReference type="CDD" id="cd13532">
    <property type="entry name" value="PBP2_PDT_like"/>
    <property type="match status" value="1"/>
</dbReference>
<evidence type="ECO:0000259" key="8">
    <source>
        <dbReference type="PROSITE" id="PS51671"/>
    </source>
</evidence>
<dbReference type="GO" id="GO:0004664">
    <property type="term" value="F:prephenate dehydratase activity"/>
    <property type="evidence" value="ECO:0007669"/>
    <property type="project" value="UniProtKB-EC"/>
</dbReference>
<dbReference type="PROSITE" id="PS51671">
    <property type="entry name" value="ACT"/>
    <property type="match status" value="1"/>
</dbReference>
<dbReference type="InterPro" id="IPR018528">
    <property type="entry name" value="Preph_deHydtase_CS"/>
</dbReference>
<dbReference type="PANTHER" id="PTHR21022:SF19">
    <property type="entry name" value="PREPHENATE DEHYDRATASE-RELATED"/>
    <property type="match status" value="1"/>
</dbReference>
<protein>
    <recommendedName>
        <fullName evidence="2">prephenate dehydratase</fullName>
        <ecNumber evidence="2">4.2.1.51</ecNumber>
    </recommendedName>
</protein>
<keyword evidence="5" id="KW-0584">Phenylalanine biosynthesis</keyword>
<feature type="domain" description="ACT" evidence="8">
    <location>
        <begin position="207"/>
        <end position="285"/>
    </location>
</feature>
<organism evidence="9 10">
    <name type="scientific">Candida viswanathii</name>
    <dbReference type="NCBI Taxonomy" id="5486"/>
    <lineage>
        <taxon>Eukaryota</taxon>
        <taxon>Fungi</taxon>
        <taxon>Dikarya</taxon>
        <taxon>Ascomycota</taxon>
        <taxon>Saccharomycotina</taxon>
        <taxon>Pichiomycetes</taxon>
        <taxon>Debaryomycetaceae</taxon>
        <taxon>Candida/Lodderomyces clade</taxon>
        <taxon>Candida</taxon>
    </lineage>
</organism>
<dbReference type="EMBL" id="QLNQ01000028">
    <property type="protein sequence ID" value="RCK57275.1"/>
    <property type="molecule type" value="Genomic_DNA"/>
</dbReference>
<evidence type="ECO:0000259" key="7">
    <source>
        <dbReference type="PROSITE" id="PS51171"/>
    </source>
</evidence>
<dbReference type="CDD" id="cd04905">
    <property type="entry name" value="ACT_CM-PDT"/>
    <property type="match status" value="1"/>
</dbReference>
<reference evidence="9 10" key="1">
    <citation type="submission" date="2018-06" db="EMBL/GenBank/DDBJ databases">
        <title>Whole genome sequencing of Candida tropicalis (genome annotated by CSBL at Korea University).</title>
        <authorList>
            <person name="Ahn J."/>
        </authorList>
    </citation>
    <scope>NUCLEOTIDE SEQUENCE [LARGE SCALE GENOMIC DNA]</scope>
    <source>
        <strain evidence="9 10">ATCC 20962</strain>
    </source>
</reference>
<dbReference type="InterPro" id="IPR001086">
    <property type="entry name" value="Preph_deHydtase"/>
</dbReference>
<evidence type="ECO:0000256" key="5">
    <source>
        <dbReference type="ARBA" id="ARBA00023222"/>
    </source>
</evidence>
<evidence type="ECO:0000256" key="4">
    <source>
        <dbReference type="ARBA" id="ARBA00023141"/>
    </source>
</evidence>
<evidence type="ECO:0000313" key="9">
    <source>
        <dbReference type="EMBL" id="RCK57275.1"/>
    </source>
</evidence>
<accession>A0A367XUH2</accession>
<dbReference type="AlphaFoldDB" id="A0A367XUH2"/>
<dbReference type="InterPro" id="IPR002912">
    <property type="entry name" value="ACT_dom"/>
</dbReference>
<dbReference type="SUPFAM" id="SSF55021">
    <property type="entry name" value="ACT-like"/>
    <property type="match status" value="1"/>
</dbReference>
<dbReference type="PANTHER" id="PTHR21022">
    <property type="entry name" value="PREPHENATE DEHYDRATASE P PROTEIN"/>
    <property type="match status" value="1"/>
</dbReference>
<dbReference type="EC" id="4.2.1.51" evidence="2"/>
<dbReference type="GO" id="GO:0009094">
    <property type="term" value="P:L-phenylalanine biosynthetic process"/>
    <property type="evidence" value="ECO:0007669"/>
    <property type="project" value="UniProtKB-UniPathway"/>
</dbReference>
<dbReference type="Gene3D" id="3.40.190.10">
    <property type="entry name" value="Periplasmic binding protein-like II"/>
    <property type="match status" value="2"/>
</dbReference>
<keyword evidence="3" id="KW-0028">Amino-acid biosynthesis</keyword>
<comment type="pathway">
    <text evidence="1">Amino-acid biosynthesis; L-phenylalanine biosynthesis; phenylpyruvate from prephenate: step 1/1.</text>
</comment>
<dbReference type="PROSITE" id="PS51171">
    <property type="entry name" value="PREPHENATE_DEHYDR_3"/>
    <property type="match status" value="1"/>
</dbReference>
<dbReference type="SUPFAM" id="SSF53850">
    <property type="entry name" value="Periplasmic binding protein-like II"/>
    <property type="match status" value="1"/>
</dbReference>
<dbReference type="STRING" id="5486.A0A367XUH2"/>
<name>A0A367XUH2_9ASCO</name>
<dbReference type="OrthoDB" id="983542at2759"/>
<keyword evidence="4" id="KW-0057">Aromatic amino acid biosynthesis</keyword>
<dbReference type="NCBIfam" id="NF008865">
    <property type="entry name" value="PRK11898.1"/>
    <property type="match status" value="1"/>
</dbReference>
<dbReference type="UniPathway" id="UPA00121">
    <property type="reaction ID" value="UER00345"/>
</dbReference>
<keyword evidence="6" id="KW-0456">Lyase</keyword>
<dbReference type="InterPro" id="IPR008242">
    <property type="entry name" value="Chor_mutase/pphenate_deHydtase"/>
</dbReference>
<dbReference type="PROSITE" id="PS00857">
    <property type="entry name" value="PREPHENATE_DEHYDR_1"/>
    <property type="match status" value="1"/>
</dbReference>
<comment type="caution">
    <text evidence="9">The sequence shown here is derived from an EMBL/GenBank/DDBJ whole genome shotgun (WGS) entry which is preliminary data.</text>
</comment>
<dbReference type="Pfam" id="PF01842">
    <property type="entry name" value="ACT"/>
    <property type="match status" value="1"/>
</dbReference>
<dbReference type="InterPro" id="IPR045865">
    <property type="entry name" value="ACT-like_dom_sf"/>
</dbReference>
<evidence type="ECO:0000313" key="10">
    <source>
        <dbReference type="Proteomes" id="UP000253472"/>
    </source>
</evidence>
<evidence type="ECO:0000256" key="1">
    <source>
        <dbReference type="ARBA" id="ARBA00004741"/>
    </source>
</evidence>
<dbReference type="Pfam" id="PF00800">
    <property type="entry name" value="PDT"/>
    <property type="match status" value="1"/>
</dbReference>
<dbReference type="Gene3D" id="3.30.70.260">
    <property type="match status" value="1"/>
</dbReference>
<keyword evidence="10" id="KW-1185">Reference proteome</keyword>
<feature type="domain" description="Prephenate dehydratase" evidence="7">
    <location>
        <begin position="4"/>
        <end position="190"/>
    </location>
</feature>
<dbReference type="Proteomes" id="UP000253472">
    <property type="component" value="Unassembled WGS sequence"/>
</dbReference>
<evidence type="ECO:0000256" key="6">
    <source>
        <dbReference type="ARBA" id="ARBA00023239"/>
    </source>
</evidence>
<dbReference type="GO" id="GO:0005737">
    <property type="term" value="C:cytoplasm"/>
    <property type="evidence" value="ECO:0007669"/>
    <property type="project" value="TreeGrafter"/>
</dbReference>
<evidence type="ECO:0000256" key="2">
    <source>
        <dbReference type="ARBA" id="ARBA00013147"/>
    </source>
</evidence>
<evidence type="ECO:0000256" key="3">
    <source>
        <dbReference type="ARBA" id="ARBA00022605"/>
    </source>
</evidence>
<sequence length="293" mass="32911">MSIKVAFLGPQGTYTHQAVIQQFGTDNISISPKHSIGDCFEAIDFNDVDYAVVPFENSTNGQVVFTYDLLRDWFLEKGQQPKFKVVAEQFVAIHHNLLSNAHDVKGIKTMYSHPQVWTQVNKFLKGIPKEVTRIDVGSTSKAAEIVSQDASNESAAISSFMSSGIYNVPILEENIEDNPNNTTRFLILGYTQPPNDDKPTSKVVSSIMFRLNHDDPGALCDVLVKFKEYGITLTSINSRPANLQPWQYVFFVEMIGDIHEVNLVEEIKGSCLDLVILGTFKRSWRYDNNNTPL</sequence>
<gene>
    <name evidence="9" type="primary">PHA2_1</name>
    <name evidence="9" type="ORF">Cantr_06248</name>
</gene>
<dbReference type="PIRSF" id="PIRSF001500">
    <property type="entry name" value="Chor_mut_pdt_Ppr"/>
    <property type="match status" value="1"/>
</dbReference>
<dbReference type="FunFam" id="3.40.190.10:FF:000254">
    <property type="entry name" value="Prephenate dehydratase"/>
    <property type="match status" value="1"/>
</dbReference>